<dbReference type="Gene3D" id="2.20.100.10">
    <property type="entry name" value="Thrombospondin type-1 (TSP1) repeat"/>
    <property type="match status" value="1"/>
</dbReference>
<feature type="region of interest" description="Disordered" evidence="1">
    <location>
        <begin position="192"/>
        <end position="224"/>
    </location>
</feature>
<evidence type="ECO:0000256" key="2">
    <source>
        <dbReference type="SAM" id="Phobius"/>
    </source>
</evidence>
<dbReference type="Proteomes" id="UP000023152">
    <property type="component" value="Unassembled WGS sequence"/>
</dbReference>
<keyword evidence="2" id="KW-0812">Transmembrane</keyword>
<feature type="transmembrane region" description="Helical" evidence="2">
    <location>
        <begin position="309"/>
        <end position="329"/>
    </location>
</feature>
<evidence type="ECO:0000256" key="1">
    <source>
        <dbReference type="SAM" id="MobiDB-lite"/>
    </source>
</evidence>
<protein>
    <submittedName>
        <fullName evidence="3">Uncharacterized protein</fullName>
    </submittedName>
</protein>
<gene>
    <name evidence="3" type="ORF">RFI_30812</name>
</gene>
<feature type="transmembrane region" description="Helical" evidence="2">
    <location>
        <begin position="18"/>
        <end position="37"/>
    </location>
</feature>
<organism evidence="3 4">
    <name type="scientific">Reticulomyxa filosa</name>
    <dbReference type="NCBI Taxonomy" id="46433"/>
    <lineage>
        <taxon>Eukaryota</taxon>
        <taxon>Sar</taxon>
        <taxon>Rhizaria</taxon>
        <taxon>Retaria</taxon>
        <taxon>Foraminifera</taxon>
        <taxon>Monothalamids</taxon>
        <taxon>Reticulomyxidae</taxon>
        <taxon>Reticulomyxa</taxon>
    </lineage>
</organism>
<dbReference type="AlphaFoldDB" id="X6M0S6"/>
<name>X6M0S6_RETFI</name>
<dbReference type="InterPro" id="IPR036383">
    <property type="entry name" value="TSP1_rpt_sf"/>
</dbReference>
<evidence type="ECO:0000313" key="4">
    <source>
        <dbReference type="Proteomes" id="UP000023152"/>
    </source>
</evidence>
<proteinExistence type="predicted"/>
<reference evidence="3 4" key="1">
    <citation type="journal article" date="2013" name="Curr. Biol.">
        <title>The Genome of the Foraminiferan Reticulomyxa filosa.</title>
        <authorList>
            <person name="Glockner G."/>
            <person name="Hulsmann N."/>
            <person name="Schleicher M."/>
            <person name="Noegel A.A."/>
            <person name="Eichinger L."/>
            <person name="Gallinger C."/>
            <person name="Pawlowski J."/>
            <person name="Sierra R."/>
            <person name="Euteneuer U."/>
            <person name="Pillet L."/>
            <person name="Moustafa A."/>
            <person name="Platzer M."/>
            <person name="Groth M."/>
            <person name="Szafranski K."/>
            <person name="Schliwa M."/>
        </authorList>
    </citation>
    <scope>NUCLEOTIDE SEQUENCE [LARGE SCALE GENOMIC DNA]</scope>
</reference>
<sequence length="384" mass="44025">MYNRNPTVEGHSNLPTGIYYLFLFISLNLKISYYFIFLNNTGKPTSIPTLHSINSLAPFSLPTQKPVTSTVIPSITLSPTLIPVNLDCWSEPNLDTICFSAKYACSYPSDETCLYSQCLKYCDQISWCKGIEWWNFAFPDPFSACYLCKTPPIINTAGRLTPGIFVFSARNECISTSSPILVPSHRPTTIPTIQPSMNPTKVPTTTTTTTTKVSTSHTIRRTTSKPTTSPIPCVATWSKWSLWSNCVPMAGKCGIGIQYRTRTCNTCQNDNEQWSSSDNTSGKKKKWINDIKQCIGDNFEDQYCYIQSMVWNSYICVIIIFKFFSKFVFFYITDYVYSFIFLWNITNFFFFFLEKKTFSLFNFTTLIFADLSQQKDTFRMIFYV</sequence>
<dbReference type="OrthoDB" id="5855429at2759"/>
<comment type="caution">
    <text evidence="3">The sequence shown here is derived from an EMBL/GenBank/DDBJ whole genome shotgun (WGS) entry which is preliminary data.</text>
</comment>
<evidence type="ECO:0000313" key="3">
    <source>
        <dbReference type="EMBL" id="ETO06580.1"/>
    </source>
</evidence>
<dbReference type="EMBL" id="ASPP01026997">
    <property type="protein sequence ID" value="ETO06580.1"/>
    <property type="molecule type" value="Genomic_DNA"/>
</dbReference>
<keyword evidence="2" id="KW-0472">Membrane</keyword>
<keyword evidence="2" id="KW-1133">Transmembrane helix</keyword>
<accession>X6M0S6</accession>
<feature type="compositionally biased region" description="Low complexity" evidence="1">
    <location>
        <begin position="199"/>
        <end position="216"/>
    </location>
</feature>
<keyword evidence="4" id="KW-1185">Reference proteome</keyword>
<feature type="transmembrane region" description="Helical" evidence="2">
    <location>
        <begin position="335"/>
        <end position="353"/>
    </location>
</feature>